<organism evidence="2 3">
    <name type="scientific">Pseudonocardia sulfidoxydans NBRC 16205</name>
    <dbReference type="NCBI Taxonomy" id="1223511"/>
    <lineage>
        <taxon>Bacteria</taxon>
        <taxon>Bacillati</taxon>
        <taxon>Actinomycetota</taxon>
        <taxon>Actinomycetes</taxon>
        <taxon>Pseudonocardiales</taxon>
        <taxon>Pseudonocardiaceae</taxon>
        <taxon>Pseudonocardia</taxon>
    </lineage>
</organism>
<accession>A0A511DQF1</accession>
<dbReference type="Proteomes" id="UP000321685">
    <property type="component" value="Unassembled WGS sequence"/>
</dbReference>
<evidence type="ECO:0000313" key="2">
    <source>
        <dbReference type="EMBL" id="GEL25974.1"/>
    </source>
</evidence>
<reference evidence="2 3" key="1">
    <citation type="submission" date="2019-07" db="EMBL/GenBank/DDBJ databases">
        <title>Whole genome shotgun sequence of Pseudonocardia sulfidoxydans NBRC 16205.</title>
        <authorList>
            <person name="Hosoyama A."/>
            <person name="Uohara A."/>
            <person name="Ohji S."/>
            <person name="Ichikawa N."/>
        </authorList>
    </citation>
    <scope>NUCLEOTIDE SEQUENCE [LARGE SCALE GENOMIC DNA]</scope>
    <source>
        <strain evidence="2 3">NBRC 16205</strain>
    </source>
</reference>
<comment type="caution">
    <text evidence="2">The sequence shown here is derived from an EMBL/GenBank/DDBJ whole genome shotgun (WGS) entry which is preliminary data.</text>
</comment>
<proteinExistence type="predicted"/>
<feature type="compositionally biased region" description="Basic and acidic residues" evidence="1">
    <location>
        <begin position="1"/>
        <end position="17"/>
    </location>
</feature>
<evidence type="ECO:0000313" key="3">
    <source>
        <dbReference type="Proteomes" id="UP000321685"/>
    </source>
</evidence>
<protein>
    <submittedName>
        <fullName evidence="2">Uncharacterized protein</fullName>
    </submittedName>
</protein>
<sequence length="60" mass="6635">MVERKTTEYPASDERVKTGPMSATVGPRSVPDDRGPRKPTHPLAARERPLVALQNPRIPC</sequence>
<dbReference type="AlphaFoldDB" id="A0A511DQF1"/>
<evidence type="ECO:0000256" key="1">
    <source>
        <dbReference type="SAM" id="MobiDB-lite"/>
    </source>
</evidence>
<dbReference type="EMBL" id="BJVJ01000070">
    <property type="protein sequence ID" value="GEL25974.1"/>
    <property type="molecule type" value="Genomic_DNA"/>
</dbReference>
<keyword evidence="3" id="KW-1185">Reference proteome</keyword>
<feature type="region of interest" description="Disordered" evidence="1">
    <location>
        <begin position="1"/>
        <end position="60"/>
    </location>
</feature>
<name>A0A511DQF1_9PSEU</name>
<gene>
    <name evidence="2" type="ORF">PSU4_49280</name>
</gene>